<dbReference type="Pfam" id="PF01965">
    <property type="entry name" value="DJ-1_PfpI"/>
    <property type="match status" value="1"/>
</dbReference>
<dbReference type="InterPro" id="IPR029062">
    <property type="entry name" value="Class_I_gatase-like"/>
</dbReference>
<dbReference type="PANTHER" id="PTHR43130:SF3">
    <property type="entry name" value="HTH-TYPE TRANSCRIPTIONAL REGULATOR RV1931C"/>
    <property type="match status" value="1"/>
</dbReference>
<evidence type="ECO:0000259" key="1">
    <source>
        <dbReference type="Pfam" id="PF01965"/>
    </source>
</evidence>
<dbReference type="RefSeq" id="WP_248652054.1">
    <property type="nucleotide sequence ID" value="NZ_CP096659.1"/>
</dbReference>
<evidence type="ECO:0000313" key="2">
    <source>
        <dbReference type="EMBL" id="UPV76017.1"/>
    </source>
</evidence>
<dbReference type="InterPro" id="IPR002818">
    <property type="entry name" value="DJ-1/PfpI"/>
</dbReference>
<reference evidence="2 3" key="1">
    <citation type="submission" date="2022-04" db="EMBL/GenBank/DDBJ databases">
        <title>Diverse halophilic archaea isolated from saline environments.</title>
        <authorList>
            <person name="Cui H.-L."/>
        </authorList>
    </citation>
    <scope>NUCLEOTIDE SEQUENCE [LARGE SCALE GENOMIC DNA]</scope>
    <source>
        <strain evidence="2 3">XZYJT49</strain>
    </source>
</reference>
<proteinExistence type="predicted"/>
<dbReference type="SUPFAM" id="SSF52317">
    <property type="entry name" value="Class I glutamine amidotransferase-like"/>
    <property type="match status" value="1"/>
</dbReference>
<gene>
    <name evidence="2" type="ORF">M0R89_08145</name>
</gene>
<dbReference type="Gene3D" id="3.40.50.880">
    <property type="match status" value="1"/>
</dbReference>
<dbReference type="KEGG" id="halx:M0R89_08145"/>
<name>A0A8U0HYL7_9EURY</name>
<dbReference type="Proteomes" id="UP000830729">
    <property type="component" value="Chromosome"/>
</dbReference>
<protein>
    <submittedName>
        <fullName evidence="2">DJ-1/PfpI family protein</fullName>
    </submittedName>
</protein>
<dbReference type="AlphaFoldDB" id="A0A8U0HYL7"/>
<accession>A0A8U0HYL7</accession>
<evidence type="ECO:0000313" key="3">
    <source>
        <dbReference type="Proteomes" id="UP000830729"/>
    </source>
</evidence>
<dbReference type="CDD" id="cd03139">
    <property type="entry name" value="GATase1_PfpI_2"/>
    <property type="match status" value="1"/>
</dbReference>
<dbReference type="GeneID" id="72185162"/>
<sequence>MTTEIAVVVYEGFDELDAVGPYEVFSTAADRGCDLDVSLRSLDAAEFVTASHGLRIEVDGRLADSDPDLVVVPGGGWNDRADASAWAEAQKGDLPRALADLHERGVELAAVCTGGMLLAEAGVLDGRPAVTHASARDDLEATDAEVVDARVVDDGDVLTAGGVTSGLDLALHLVGRLCGEEVAESVATTIEYEPQGKIHRGGGER</sequence>
<dbReference type="PANTHER" id="PTHR43130">
    <property type="entry name" value="ARAC-FAMILY TRANSCRIPTIONAL REGULATOR"/>
    <property type="match status" value="1"/>
</dbReference>
<dbReference type="InterPro" id="IPR052158">
    <property type="entry name" value="INH-QAR"/>
</dbReference>
<organism evidence="2 3">
    <name type="scientific">Halorussus limi</name>
    <dbReference type="NCBI Taxonomy" id="2938695"/>
    <lineage>
        <taxon>Archaea</taxon>
        <taxon>Methanobacteriati</taxon>
        <taxon>Methanobacteriota</taxon>
        <taxon>Stenosarchaea group</taxon>
        <taxon>Halobacteria</taxon>
        <taxon>Halobacteriales</taxon>
        <taxon>Haladaptataceae</taxon>
        <taxon>Halorussus</taxon>
    </lineage>
</organism>
<feature type="domain" description="DJ-1/PfpI" evidence="1">
    <location>
        <begin position="5"/>
        <end position="174"/>
    </location>
</feature>
<keyword evidence="3" id="KW-1185">Reference proteome</keyword>
<dbReference type="EMBL" id="CP096659">
    <property type="protein sequence ID" value="UPV76017.1"/>
    <property type="molecule type" value="Genomic_DNA"/>
</dbReference>